<dbReference type="PANTHER" id="PTHR24333:SF8">
    <property type="entry name" value="HOMEOBOX PROTEIN CEH-62"/>
    <property type="match status" value="1"/>
</dbReference>
<dbReference type="Pfam" id="PF00046">
    <property type="entry name" value="Homeodomain"/>
    <property type="match status" value="1"/>
</dbReference>
<dbReference type="AlphaFoldDB" id="A0A6A4WVH7"/>
<gene>
    <name evidence="9" type="primary">Bsx</name>
    <name evidence="9" type="ORF">FJT64_019584</name>
</gene>
<keyword evidence="2 5" id="KW-0238">DNA-binding</keyword>
<dbReference type="PANTHER" id="PTHR24333">
    <property type="entry name" value="HOMEO BOX HB9 LIKE A-RELATED"/>
    <property type="match status" value="1"/>
</dbReference>
<feature type="DNA-binding region" description="Homeobox" evidence="5">
    <location>
        <begin position="63"/>
        <end position="122"/>
    </location>
</feature>
<evidence type="ECO:0000313" key="10">
    <source>
        <dbReference type="Proteomes" id="UP000440578"/>
    </source>
</evidence>
<dbReference type="InterPro" id="IPR020479">
    <property type="entry name" value="HD_metazoa"/>
</dbReference>
<reference evidence="9 10" key="1">
    <citation type="submission" date="2019-07" db="EMBL/GenBank/DDBJ databases">
        <title>Draft genome assembly of a fouling barnacle, Amphibalanus amphitrite (Darwin, 1854): The first reference genome for Thecostraca.</title>
        <authorList>
            <person name="Kim W."/>
        </authorList>
    </citation>
    <scope>NUCLEOTIDE SEQUENCE [LARGE SCALE GENOMIC DNA]</scope>
    <source>
        <strain evidence="9">SNU_AA5</strain>
        <tissue evidence="9">Soma without cirri and trophi</tissue>
    </source>
</reference>
<proteinExistence type="predicted"/>
<dbReference type="InterPro" id="IPR009057">
    <property type="entry name" value="Homeodomain-like_sf"/>
</dbReference>
<keyword evidence="3 5" id="KW-0371">Homeobox</keyword>
<feature type="compositionally biased region" description="Low complexity" evidence="7">
    <location>
        <begin position="37"/>
        <end position="51"/>
    </location>
</feature>
<evidence type="ECO:0000256" key="2">
    <source>
        <dbReference type="ARBA" id="ARBA00023125"/>
    </source>
</evidence>
<evidence type="ECO:0000256" key="3">
    <source>
        <dbReference type="ARBA" id="ARBA00023155"/>
    </source>
</evidence>
<dbReference type="GO" id="GO:0000981">
    <property type="term" value="F:DNA-binding transcription factor activity, RNA polymerase II-specific"/>
    <property type="evidence" value="ECO:0007669"/>
    <property type="project" value="InterPro"/>
</dbReference>
<dbReference type="PRINTS" id="PR00024">
    <property type="entry name" value="HOMEOBOX"/>
</dbReference>
<comment type="subcellular location">
    <subcellularLocation>
        <location evidence="1 5 6">Nucleus</location>
    </subcellularLocation>
</comment>
<dbReference type="SMART" id="SM00389">
    <property type="entry name" value="HOX"/>
    <property type="match status" value="1"/>
</dbReference>
<evidence type="ECO:0000259" key="8">
    <source>
        <dbReference type="PROSITE" id="PS50071"/>
    </source>
</evidence>
<sequence>MFEDGGALQSIEAMCKDIDSGVEMDSPRLVTPPPVSPAVSDSAEPGSDSGSAAGGGGGGSAARRPARTVFSAGQMAALETEYAANRYLSTPQRRQLSQRLGLAEATVKVWFQNRRMKEKRQQSESQMHYLSHVMQSYMYQLQCAGVVTPLQPVPLPAAPAPAPAPAVRRPVTSPVDLCRPRVRPHGDLFRPYAL</sequence>
<name>A0A6A4WVH7_AMPAM</name>
<dbReference type="EMBL" id="VIIS01000417">
    <property type="protein sequence ID" value="KAF0309299.1"/>
    <property type="molecule type" value="Genomic_DNA"/>
</dbReference>
<evidence type="ECO:0000256" key="5">
    <source>
        <dbReference type="PROSITE-ProRule" id="PRU00108"/>
    </source>
</evidence>
<comment type="caution">
    <text evidence="9">The sequence shown here is derived from an EMBL/GenBank/DDBJ whole genome shotgun (WGS) entry which is preliminary data.</text>
</comment>
<evidence type="ECO:0000256" key="1">
    <source>
        <dbReference type="ARBA" id="ARBA00004123"/>
    </source>
</evidence>
<keyword evidence="10" id="KW-1185">Reference proteome</keyword>
<dbReference type="CDD" id="cd00086">
    <property type="entry name" value="homeodomain"/>
    <property type="match status" value="1"/>
</dbReference>
<dbReference type="InterPro" id="IPR001356">
    <property type="entry name" value="HD"/>
</dbReference>
<dbReference type="Gene3D" id="1.10.10.60">
    <property type="entry name" value="Homeodomain-like"/>
    <property type="match status" value="1"/>
</dbReference>
<dbReference type="InterPro" id="IPR000047">
    <property type="entry name" value="HTH_motif"/>
</dbReference>
<feature type="domain" description="Homeobox" evidence="8">
    <location>
        <begin position="61"/>
        <end position="121"/>
    </location>
</feature>
<dbReference type="GO" id="GO:0003677">
    <property type="term" value="F:DNA binding"/>
    <property type="evidence" value="ECO:0007669"/>
    <property type="project" value="UniProtKB-UniRule"/>
</dbReference>
<evidence type="ECO:0000256" key="4">
    <source>
        <dbReference type="ARBA" id="ARBA00023242"/>
    </source>
</evidence>
<evidence type="ECO:0000256" key="6">
    <source>
        <dbReference type="RuleBase" id="RU000682"/>
    </source>
</evidence>
<evidence type="ECO:0000256" key="7">
    <source>
        <dbReference type="SAM" id="MobiDB-lite"/>
    </source>
</evidence>
<protein>
    <submittedName>
        <fullName evidence="9">Brain-specific homeobox</fullName>
    </submittedName>
</protein>
<dbReference type="PROSITE" id="PS50071">
    <property type="entry name" value="HOMEOBOX_2"/>
    <property type="match status" value="1"/>
</dbReference>
<dbReference type="SUPFAM" id="SSF46689">
    <property type="entry name" value="Homeodomain-like"/>
    <property type="match status" value="1"/>
</dbReference>
<evidence type="ECO:0000313" key="9">
    <source>
        <dbReference type="EMBL" id="KAF0309299.1"/>
    </source>
</evidence>
<accession>A0A6A4WVH7</accession>
<feature type="region of interest" description="Disordered" evidence="7">
    <location>
        <begin position="18"/>
        <end position="64"/>
    </location>
</feature>
<dbReference type="InterPro" id="IPR050848">
    <property type="entry name" value="Homeobox_TF"/>
</dbReference>
<dbReference type="OrthoDB" id="6159439at2759"/>
<dbReference type="PROSITE" id="PS00027">
    <property type="entry name" value="HOMEOBOX_1"/>
    <property type="match status" value="1"/>
</dbReference>
<organism evidence="9 10">
    <name type="scientific">Amphibalanus amphitrite</name>
    <name type="common">Striped barnacle</name>
    <name type="synonym">Balanus amphitrite</name>
    <dbReference type="NCBI Taxonomy" id="1232801"/>
    <lineage>
        <taxon>Eukaryota</taxon>
        <taxon>Metazoa</taxon>
        <taxon>Ecdysozoa</taxon>
        <taxon>Arthropoda</taxon>
        <taxon>Crustacea</taxon>
        <taxon>Multicrustacea</taxon>
        <taxon>Cirripedia</taxon>
        <taxon>Thoracica</taxon>
        <taxon>Thoracicalcarea</taxon>
        <taxon>Balanomorpha</taxon>
        <taxon>Balanoidea</taxon>
        <taxon>Balanidae</taxon>
        <taxon>Amphibalaninae</taxon>
        <taxon>Amphibalanus</taxon>
    </lineage>
</organism>
<dbReference type="Proteomes" id="UP000440578">
    <property type="component" value="Unassembled WGS sequence"/>
</dbReference>
<dbReference type="InterPro" id="IPR017970">
    <property type="entry name" value="Homeobox_CS"/>
</dbReference>
<keyword evidence="4 5" id="KW-0539">Nucleus</keyword>
<dbReference type="GO" id="GO:0005634">
    <property type="term" value="C:nucleus"/>
    <property type="evidence" value="ECO:0007669"/>
    <property type="project" value="UniProtKB-SubCell"/>
</dbReference>
<dbReference type="PRINTS" id="PR00031">
    <property type="entry name" value="HTHREPRESSR"/>
</dbReference>